<dbReference type="PANTHER" id="PTHR12447:SF25">
    <property type="entry name" value="ANKYRIN REPEAT DOMAIN-CONTAINING PROTEIN 13C"/>
    <property type="match status" value="1"/>
</dbReference>
<gene>
    <name evidence="1" type="ORF">TVAG_406450</name>
</gene>
<dbReference type="RefSeq" id="XP_001306311.1">
    <property type="nucleotide sequence ID" value="XM_001306310.1"/>
</dbReference>
<proteinExistence type="predicted"/>
<dbReference type="AlphaFoldDB" id="A2FP01"/>
<dbReference type="PANTHER" id="PTHR12447">
    <property type="entry name" value="ANKYRIN REPEAT DOMAIN-CONTAINING PROTEIN 13"/>
    <property type="match status" value="1"/>
</dbReference>
<evidence type="ECO:0000313" key="1">
    <source>
        <dbReference type="EMBL" id="EAX93381.1"/>
    </source>
</evidence>
<dbReference type="InterPro" id="IPR021832">
    <property type="entry name" value="ANKRD13"/>
</dbReference>
<reference evidence="1" key="1">
    <citation type="submission" date="2006-10" db="EMBL/GenBank/DDBJ databases">
        <authorList>
            <person name="Amadeo P."/>
            <person name="Zhao Q."/>
            <person name="Wortman J."/>
            <person name="Fraser-Liggett C."/>
            <person name="Carlton J."/>
        </authorList>
    </citation>
    <scope>NUCLEOTIDE SEQUENCE</scope>
    <source>
        <strain evidence="1">G3</strain>
    </source>
</reference>
<dbReference type="InParanoid" id="A2FP01"/>
<sequence length="348" mass="40022">MDENLAGELGQRLINSIKTKDYDEARRLLNEGADPRWSDESGLNAMDYVQLNNDKDFFKEIIIANRKINVRTVVAKLPELIDRIFQIPDMSFQFKWKVYSWMPLVTSFCPNDVWTVYKVGGKVRIDSTTADWTGSRWARGDISLYIDLHVPDLRDSFIIIDNNTGERVNLLREVENSDEIDIDVDNLLKMDLLKGSLHPEVFQINRSKGTFGRDLPPVNIENRWSATQYDLTNAKITFLYYYSENFGKPDQEPIVHSKTYSGKFWCSRDFPVQPSAITPFLEALTPFKETAKNILTLLGMFESGMPVKATVYVFPTVKFAYEIVNYTDNIELFGTKVDMPPPPETPQN</sequence>
<dbReference type="GO" id="GO:0005737">
    <property type="term" value="C:cytoplasm"/>
    <property type="evidence" value="ECO:0000318"/>
    <property type="project" value="GO_Central"/>
</dbReference>
<name>A2FP01_TRIV3</name>
<dbReference type="VEuPathDB" id="TrichDB:TVAGG3_0709460"/>
<organism evidence="1 2">
    <name type="scientific">Trichomonas vaginalis (strain ATCC PRA-98 / G3)</name>
    <dbReference type="NCBI Taxonomy" id="412133"/>
    <lineage>
        <taxon>Eukaryota</taxon>
        <taxon>Metamonada</taxon>
        <taxon>Parabasalia</taxon>
        <taxon>Trichomonadida</taxon>
        <taxon>Trichomonadidae</taxon>
        <taxon>Trichomonas</taxon>
    </lineage>
</organism>
<dbReference type="OrthoDB" id="1585644at2759"/>
<dbReference type="STRING" id="5722.A2FP01"/>
<reference evidence="1" key="2">
    <citation type="journal article" date="2007" name="Science">
        <title>Draft genome sequence of the sexually transmitted pathogen Trichomonas vaginalis.</title>
        <authorList>
            <person name="Carlton J.M."/>
            <person name="Hirt R.P."/>
            <person name="Silva J.C."/>
            <person name="Delcher A.L."/>
            <person name="Schatz M."/>
            <person name="Zhao Q."/>
            <person name="Wortman J.R."/>
            <person name="Bidwell S.L."/>
            <person name="Alsmark U.C.M."/>
            <person name="Besteiro S."/>
            <person name="Sicheritz-Ponten T."/>
            <person name="Noel C.J."/>
            <person name="Dacks J.B."/>
            <person name="Foster P.G."/>
            <person name="Simillion C."/>
            <person name="Van de Peer Y."/>
            <person name="Miranda-Saavedra D."/>
            <person name="Barton G.J."/>
            <person name="Westrop G.D."/>
            <person name="Mueller S."/>
            <person name="Dessi D."/>
            <person name="Fiori P.L."/>
            <person name="Ren Q."/>
            <person name="Paulsen I."/>
            <person name="Zhang H."/>
            <person name="Bastida-Corcuera F.D."/>
            <person name="Simoes-Barbosa A."/>
            <person name="Brown M.T."/>
            <person name="Hayes R.D."/>
            <person name="Mukherjee M."/>
            <person name="Okumura C.Y."/>
            <person name="Schneider R."/>
            <person name="Smith A.J."/>
            <person name="Vanacova S."/>
            <person name="Villalvazo M."/>
            <person name="Haas B.J."/>
            <person name="Pertea M."/>
            <person name="Feldblyum T.V."/>
            <person name="Utterback T.R."/>
            <person name="Shu C.L."/>
            <person name="Osoegawa K."/>
            <person name="de Jong P.J."/>
            <person name="Hrdy I."/>
            <person name="Horvathova L."/>
            <person name="Zubacova Z."/>
            <person name="Dolezal P."/>
            <person name="Malik S.B."/>
            <person name="Logsdon J.M. Jr."/>
            <person name="Henze K."/>
            <person name="Gupta A."/>
            <person name="Wang C.C."/>
            <person name="Dunne R.L."/>
            <person name="Upcroft J.A."/>
            <person name="Upcroft P."/>
            <person name="White O."/>
            <person name="Salzberg S.L."/>
            <person name="Tang P."/>
            <person name="Chiu C.-H."/>
            <person name="Lee Y.-S."/>
            <person name="Embley T.M."/>
            <person name="Coombs G.H."/>
            <person name="Mottram J.C."/>
            <person name="Tachezy J."/>
            <person name="Fraser-Liggett C.M."/>
            <person name="Johnson P.J."/>
        </authorList>
    </citation>
    <scope>NUCLEOTIDE SEQUENCE [LARGE SCALE GENOMIC DNA]</scope>
    <source>
        <strain evidence="1">G3</strain>
    </source>
</reference>
<accession>A2FP01</accession>
<keyword evidence="2" id="KW-1185">Reference proteome</keyword>
<dbReference type="SMR" id="A2FP01"/>
<dbReference type="eggNOG" id="KOG0522">
    <property type="taxonomic scope" value="Eukaryota"/>
</dbReference>
<dbReference type="Proteomes" id="UP000001542">
    <property type="component" value="Unassembled WGS sequence"/>
</dbReference>
<dbReference type="EMBL" id="DS113916">
    <property type="protein sequence ID" value="EAX93381.1"/>
    <property type="molecule type" value="Genomic_DNA"/>
</dbReference>
<evidence type="ECO:0000313" key="2">
    <source>
        <dbReference type="Proteomes" id="UP000001542"/>
    </source>
</evidence>
<evidence type="ECO:0008006" key="3">
    <source>
        <dbReference type="Google" id="ProtNLM"/>
    </source>
</evidence>
<protein>
    <recommendedName>
        <fullName evidence="3">Ankyrin repeat protein</fullName>
    </recommendedName>
</protein>
<dbReference type="KEGG" id="tva:4751099"/>
<dbReference type="VEuPathDB" id="TrichDB:TVAG_406450"/>